<accession>A0ABT8U9D1</accession>
<proteinExistence type="predicted"/>
<comment type="caution">
    <text evidence="1">The sequence shown here is derived from an EMBL/GenBank/DDBJ whole genome shotgun (WGS) entry which is preliminary data.</text>
</comment>
<name>A0ABT8U9D1_9MYCO</name>
<protein>
    <submittedName>
        <fullName evidence="1">Uncharacterized protein</fullName>
    </submittedName>
</protein>
<evidence type="ECO:0000313" key="1">
    <source>
        <dbReference type="EMBL" id="MDO3634403.1"/>
    </source>
</evidence>
<dbReference type="RefSeq" id="WP_302912543.1">
    <property type="nucleotide sequence ID" value="NZ_JAUMSQ010000005.1"/>
</dbReference>
<reference evidence="1" key="1">
    <citation type="submission" date="2023-07" db="EMBL/GenBank/DDBJ databases">
        <title>Mycolicibacterium sp. nov., a novel bacterial species.</title>
        <authorList>
            <person name="Cao Y."/>
        </authorList>
    </citation>
    <scope>NUCLEOTIDE SEQUENCE</scope>
    <source>
        <strain evidence="1">KC 300</strain>
    </source>
</reference>
<dbReference type="EMBL" id="JAUMSQ010000005">
    <property type="protein sequence ID" value="MDO3634403.1"/>
    <property type="molecule type" value="Genomic_DNA"/>
</dbReference>
<organism evidence="1 2">
    <name type="scientific">Mycolicibacterium arseniciresistens</name>
    <dbReference type="NCBI Taxonomy" id="3062257"/>
    <lineage>
        <taxon>Bacteria</taxon>
        <taxon>Bacillati</taxon>
        <taxon>Actinomycetota</taxon>
        <taxon>Actinomycetes</taxon>
        <taxon>Mycobacteriales</taxon>
        <taxon>Mycobacteriaceae</taxon>
        <taxon>Mycolicibacterium</taxon>
    </lineage>
</organism>
<keyword evidence="2" id="KW-1185">Reference proteome</keyword>
<dbReference type="Proteomes" id="UP001168823">
    <property type="component" value="Unassembled WGS sequence"/>
</dbReference>
<evidence type="ECO:0000313" key="2">
    <source>
        <dbReference type="Proteomes" id="UP001168823"/>
    </source>
</evidence>
<sequence>MAAKSAKLLWLQVLETRDPDGADEITIGADGVVLDKVKMRKDDVLDFNGQLISFKPGRSHVQVTFHETDEPNQSTQALGSVVINDTDPPGVELKQKVGQVHGALYELWYGVV</sequence>
<gene>
    <name evidence="1" type="ORF">Q2100_01430</name>
</gene>